<dbReference type="OrthoDB" id="10255522at2759"/>
<feature type="coiled-coil region" evidence="1">
    <location>
        <begin position="234"/>
        <end position="351"/>
    </location>
</feature>
<dbReference type="GeneID" id="27685043"/>
<feature type="coiled-coil region" evidence="1">
    <location>
        <begin position="398"/>
        <end position="481"/>
    </location>
</feature>
<proteinExistence type="predicted"/>
<keyword evidence="1" id="KW-0175">Coiled coil</keyword>
<dbReference type="EMBL" id="KQ257451">
    <property type="protein sequence ID" value="KND03926.1"/>
    <property type="molecule type" value="Genomic_DNA"/>
</dbReference>
<feature type="compositionally biased region" description="Low complexity" evidence="2">
    <location>
        <begin position="22"/>
        <end position="41"/>
    </location>
</feature>
<gene>
    <name evidence="3" type="ORF">SPPG_01375</name>
</gene>
<feature type="region of interest" description="Disordered" evidence="2">
    <location>
        <begin position="1"/>
        <end position="46"/>
    </location>
</feature>
<organism evidence="3 4">
    <name type="scientific">Spizellomyces punctatus (strain DAOM BR117)</name>
    <dbReference type="NCBI Taxonomy" id="645134"/>
    <lineage>
        <taxon>Eukaryota</taxon>
        <taxon>Fungi</taxon>
        <taxon>Fungi incertae sedis</taxon>
        <taxon>Chytridiomycota</taxon>
        <taxon>Chytridiomycota incertae sedis</taxon>
        <taxon>Chytridiomycetes</taxon>
        <taxon>Spizellomycetales</taxon>
        <taxon>Spizellomycetaceae</taxon>
        <taxon>Spizellomyces</taxon>
    </lineage>
</organism>
<feature type="compositionally biased region" description="Basic and acidic residues" evidence="2">
    <location>
        <begin position="687"/>
        <end position="698"/>
    </location>
</feature>
<feature type="compositionally biased region" description="Basic and acidic residues" evidence="2">
    <location>
        <begin position="490"/>
        <end position="500"/>
    </location>
</feature>
<sequence>MLTHKEFASPHSTSDADANGRPASLPASQQPAQQQGHYPPATTMATSTHDVDVPTVLSPQDPAGPSRLYEFYQYLPEVHPTFLHLPSTDSNHPRLLHPGFLPEAPPNRPSRTSDPHKSSFPPLLFPACSHELKRRHSVGTIPNSKRAKLSIGPSEHEVIDLTASVEPSGSSAEPSGCHSANGVVDLTSREEVQNDQASKRLLLHLSLDIDTLRKSIHENKQEIGHLRAERTYLEETVKRKVDSLQNECRKASRMTTDSETLKFDHKSLEQLVRSMQNALARCAEREGALKNEQAQMAAMRAEIHHLRTRVAEFEEMSVRHSKNADRDAGKAVAAQEIVDRLAQRIVELEQRGATTAAELTQLRKDCDALKDAGSEEAVKSQTPAEHVPCIDEALRLQIERSMLEMAELRADFDQLKMTNTELKTLVALQEKDYAAVKTERDDLRHKVERVDQEISALKANNDILNRKMEELRADLTLAAHDNSPRSRCISPRELKFEKPSKSMSPPGSSSQHTLSPLPQPSESEDGLTPWTAIIRREYPGSVNALSSAAKHRFEEALTRFLTSSLGPEKAAQCHLPSARATRTGTLRMIPAIPGHLEEEFLDWFYEVVDHGLLTMTPKQWKEVVDGDEPLPVGCRELKVEVPRKPAAKGRRQKARSRRASTTSKKKKGNNNSSKRKTRRAVPSLVPAHKDDSRDDAGHRSSRSATPDGYSTVTDTSPLIKPMVFVEVDLDDISDTDSENGVGC</sequence>
<feature type="compositionally biased region" description="Polar residues" evidence="2">
    <location>
        <begin position="702"/>
        <end position="715"/>
    </location>
</feature>
<evidence type="ECO:0000313" key="4">
    <source>
        <dbReference type="Proteomes" id="UP000053201"/>
    </source>
</evidence>
<evidence type="ECO:0000256" key="2">
    <source>
        <dbReference type="SAM" id="MobiDB-lite"/>
    </source>
</evidence>
<name>A0A0L0HRC3_SPIPD</name>
<accession>A0A0L0HRC3</accession>
<dbReference type="InParanoid" id="A0A0L0HRC3"/>
<evidence type="ECO:0000256" key="1">
    <source>
        <dbReference type="SAM" id="Coils"/>
    </source>
</evidence>
<feature type="region of interest" description="Disordered" evidence="2">
    <location>
        <begin position="481"/>
        <end position="526"/>
    </location>
</feature>
<feature type="region of interest" description="Disordered" evidence="2">
    <location>
        <begin position="635"/>
        <end position="715"/>
    </location>
</feature>
<evidence type="ECO:0000313" key="3">
    <source>
        <dbReference type="EMBL" id="KND03926.1"/>
    </source>
</evidence>
<feature type="region of interest" description="Disordered" evidence="2">
    <location>
        <begin position="85"/>
        <end position="120"/>
    </location>
</feature>
<protein>
    <submittedName>
        <fullName evidence="3">Uncharacterized protein</fullName>
    </submittedName>
</protein>
<feature type="compositionally biased region" description="Basic residues" evidence="2">
    <location>
        <begin position="645"/>
        <end position="679"/>
    </location>
</feature>
<dbReference type="RefSeq" id="XP_016611965.1">
    <property type="nucleotide sequence ID" value="XM_016749697.1"/>
</dbReference>
<dbReference type="AlphaFoldDB" id="A0A0L0HRC3"/>
<feature type="compositionally biased region" description="Low complexity" evidence="2">
    <location>
        <begin position="501"/>
        <end position="510"/>
    </location>
</feature>
<keyword evidence="4" id="KW-1185">Reference proteome</keyword>
<dbReference type="VEuPathDB" id="FungiDB:SPPG_01375"/>
<dbReference type="Proteomes" id="UP000053201">
    <property type="component" value="Unassembled WGS sequence"/>
</dbReference>
<reference evidence="3 4" key="1">
    <citation type="submission" date="2009-08" db="EMBL/GenBank/DDBJ databases">
        <title>The Genome Sequence of Spizellomyces punctatus strain DAOM BR117.</title>
        <authorList>
            <consortium name="The Broad Institute Genome Sequencing Platform"/>
            <person name="Russ C."/>
            <person name="Cuomo C."/>
            <person name="Shea T."/>
            <person name="Young S.K."/>
            <person name="Zeng Q."/>
            <person name="Koehrsen M."/>
            <person name="Haas B."/>
            <person name="Borodovsky M."/>
            <person name="Guigo R."/>
            <person name="Alvarado L."/>
            <person name="Berlin A."/>
            <person name="Bochicchio J."/>
            <person name="Borenstein D."/>
            <person name="Chapman S."/>
            <person name="Chen Z."/>
            <person name="Engels R."/>
            <person name="Freedman E."/>
            <person name="Gellesch M."/>
            <person name="Goldberg J."/>
            <person name="Griggs A."/>
            <person name="Gujja S."/>
            <person name="Heiman D."/>
            <person name="Hepburn T."/>
            <person name="Howarth C."/>
            <person name="Jen D."/>
            <person name="Larson L."/>
            <person name="Lewis B."/>
            <person name="Mehta T."/>
            <person name="Park D."/>
            <person name="Pearson M."/>
            <person name="Roberts A."/>
            <person name="Saif S."/>
            <person name="Shenoy N."/>
            <person name="Sisk P."/>
            <person name="Stolte C."/>
            <person name="Sykes S."/>
            <person name="Thomson T."/>
            <person name="Walk T."/>
            <person name="White J."/>
            <person name="Yandava C."/>
            <person name="Burger G."/>
            <person name="Gray M.W."/>
            <person name="Holland P.W.H."/>
            <person name="King N."/>
            <person name="Lang F.B.F."/>
            <person name="Roger A.J."/>
            <person name="Ruiz-Trillo I."/>
            <person name="Lander E."/>
            <person name="Nusbaum C."/>
        </authorList>
    </citation>
    <scope>NUCLEOTIDE SEQUENCE [LARGE SCALE GENOMIC DNA]</scope>
    <source>
        <strain evidence="3 4">DAOM BR117</strain>
    </source>
</reference>